<keyword evidence="2" id="KW-1185">Reference proteome</keyword>
<gene>
    <name evidence="1" type="ORF">EFY87_15920</name>
</gene>
<name>A0A3M9M410_9MICO</name>
<dbReference type="EMBL" id="RJJQ01000018">
    <property type="protein sequence ID" value="RNI19905.1"/>
    <property type="molecule type" value="Genomic_DNA"/>
</dbReference>
<dbReference type="AlphaFoldDB" id="A0A3M9M410"/>
<accession>A0A3M9M410</accession>
<sequence>MTSQSSSKLDAAAKKFRTTATSLRKLPAQSGDKGFASRVKVVATDLDNLAAARFAGKTVDTTTYNNDSERLRTYCQTLITKP</sequence>
<evidence type="ECO:0000313" key="1">
    <source>
        <dbReference type="EMBL" id="RNI19905.1"/>
    </source>
</evidence>
<dbReference type="Proteomes" id="UP000271678">
    <property type="component" value="Unassembled WGS sequence"/>
</dbReference>
<organism evidence="1 2">
    <name type="scientific">Flexivirga caeni</name>
    <dbReference type="NCBI Taxonomy" id="2294115"/>
    <lineage>
        <taxon>Bacteria</taxon>
        <taxon>Bacillati</taxon>
        <taxon>Actinomycetota</taxon>
        <taxon>Actinomycetes</taxon>
        <taxon>Micrococcales</taxon>
        <taxon>Dermacoccaceae</taxon>
        <taxon>Flexivirga</taxon>
    </lineage>
</organism>
<protein>
    <submittedName>
        <fullName evidence="1">Uncharacterized protein</fullName>
    </submittedName>
</protein>
<reference evidence="1 2" key="1">
    <citation type="submission" date="2018-11" db="EMBL/GenBank/DDBJ databases">
        <title>Draft genome of Simplicispira Flexivirga sp. BO-16.</title>
        <authorList>
            <person name="Im W.T."/>
        </authorList>
    </citation>
    <scope>NUCLEOTIDE SEQUENCE [LARGE SCALE GENOMIC DNA]</scope>
    <source>
        <strain evidence="1 2">BO-16</strain>
    </source>
</reference>
<evidence type="ECO:0000313" key="2">
    <source>
        <dbReference type="Proteomes" id="UP000271678"/>
    </source>
</evidence>
<comment type="caution">
    <text evidence="1">The sequence shown here is derived from an EMBL/GenBank/DDBJ whole genome shotgun (WGS) entry which is preliminary data.</text>
</comment>
<proteinExistence type="predicted"/>